<keyword evidence="1" id="KW-0472">Membrane</keyword>
<feature type="transmembrane region" description="Helical" evidence="1">
    <location>
        <begin position="67"/>
        <end position="87"/>
    </location>
</feature>
<dbReference type="PANTHER" id="PTHR23028">
    <property type="entry name" value="ACETYLTRANSFERASE"/>
    <property type="match status" value="1"/>
</dbReference>
<reference evidence="4 5" key="1">
    <citation type="submission" date="2019-03" db="EMBL/GenBank/DDBJ databases">
        <title>Genomic Encyclopedia of Archaeal and Bacterial Type Strains, Phase II (KMG-II): from individual species to whole genera.</title>
        <authorList>
            <person name="Goeker M."/>
        </authorList>
    </citation>
    <scope>NUCLEOTIDE SEQUENCE [LARGE SCALE GENOMIC DNA]</scope>
    <source>
        <strain evidence="4 5">ATCC 25309</strain>
    </source>
</reference>
<dbReference type="InterPro" id="IPR002656">
    <property type="entry name" value="Acyl_transf_3_dom"/>
</dbReference>
<dbReference type="GO" id="GO:0009103">
    <property type="term" value="P:lipopolysaccharide biosynthetic process"/>
    <property type="evidence" value="ECO:0007669"/>
    <property type="project" value="TreeGrafter"/>
</dbReference>
<dbReference type="PANTHER" id="PTHR23028:SF53">
    <property type="entry name" value="ACYL_TRANSF_3 DOMAIN-CONTAINING PROTEIN"/>
    <property type="match status" value="1"/>
</dbReference>
<feature type="transmembrane region" description="Helical" evidence="1">
    <location>
        <begin position="233"/>
        <end position="253"/>
    </location>
</feature>
<evidence type="ECO:0000313" key="5">
    <source>
        <dbReference type="Proteomes" id="UP000295662"/>
    </source>
</evidence>
<keyword evidence="1" id="KW-0812">Transmembrane</keyword>
<feature type="transmembrane region" description="Helical" evidence="1">
    <location>
        <begin position="404"/>
        <end position="423"/>
    </location>
</feature>
<keyword evidence="1" id="KW-1133">Transmembrane helix</keyword>
<feature type="transmembrane region" description="Helical" evidence="1">
    <location>
        <begin position="206"/>
        <end position="227"/>
    </location>
</feature>
<feature type="transmembrane region" description="Helical" evidence="1">
    <location>
        <begin position="265"/>
        <end position="283"/>
    </location>
</feature>
<dbReference type="Pfam" id="PF19040">
    <property type="entry name" value="SGNH"/>
    <property type="match status" value="1"/>
</dbReference>
<evidence type="ECO:0000313" key="4">
    <source>
        <dbReference type="EMBL" id="TDU64053.1"/>
    </source>
</evidence>
<dbReference type="GO" id="GO:0016747">
    <property type="term" value="F:acyltransferase activity, transferring groups other than amino-acyl groups"/>
    <property type="evidence" value="ECO:0007669"/>
    <property type="project" value="InterPro"/>
</dbReference>
<name>A0A4R7RKU4_9BACT</name>
<keyword evidence="5" id="KW-1185">Reference proteome</keyword>
<feature type="transmembrane region" description="Helical" evidence="1">
    <location>
        <begin position="108"/>
        <end position="128"/>
    </location>
</feature>
<sequence>MRGSFSLTSSACMMIHALALIHPCESCADASMIPSSSSSYRPDIDGLRGLAVLMVVLFHADMGFNGGYTGVDIFFVISGYLITGLLFKEMERGSIDLAGFWERRLRRITPALAVMLVVVLALGAAVLFPSAFTSLGESFVAQALLSANLYFWQDSGYFADAAEEKPLLHLWSLAVEEQFYILLPLLLIFGQHWLKRRHSADQVRWIMVRVFVGLMVVSFVASVVGVAMDANTAFYWLHTRAWELLLGSVLAGLPEAWRLKNRQQREVVAGLGLVLILVAAFAYESDTAFPGAAALLPCLGAAGLIWAHSLRAGEKAQAESLPRTWRVMTWKPLVAVGLISYSLYLWHWPLLALAQYVNIFGDNSPPVLIRVGAVLLAFLLAWMSWRWVEMPFRRKSIFKTRRSIFLMGAGLGVLFIVVGWQIVRHEGLPERMPEAAMIYEGGKQDRPEFPLTVDLEAVQQGQFAKAGMKDAEAPVAMMIWGDSHARSLMPVLDALCQEHRLTAEMAMYSATSPTLGFYRRSRNGLGVRTEILAKAVVERVRKAKIPNTLLAAYWSECPNKDPEGFSNALVETARVLTEAGTQVWVVLDVPTQPFDVPKALALGRLPGGWFPNPAERTTTLEKHREINAVMQALIPRLLETGARVLDPADLLMNADGRTLIEHDGHAVYVDYNHLTVKGAHLLRPLFEGLVSGSATPKR</sequence>
<proteinExistence type="predicted"/>
<feature type="transmembrane region" description="Helical" evidence="1">
    <location>
        <begin position="367"/>
        <end position="383"/>
    </location>
</feature>
<gene>
    <name evidence="4" type="ORF">EI77_04376</name>
</gene>
<dbReference type="Proteomes" id="UP000295662">
    <property type="component" value="Unassembled WGS sequence"/>
</dbReference>
<accession>A0A4R7RKU4</accession>
<dbReference type="EMBL" id="SOCA01000013">
    <property type="protein sequence ID" value="TDU64053.1"/>
    <property type="molecule type" value="Genomic_DNA"/>
</dbReference>
<evidence type="ECO:0000259" key="3">
    <source>
        <dbReference type="Pfam" id="PF19040"/>
    </source>
</evidence>
<evidence type="ECO:0000259" key="2">
    <source>
        <dbReference type="Pfam" id="PF01757"/>
    </source>
</evidence>
<feature type="transmembrane region" description="Helical" evidence="1">
    <location>
        <begin position="328"/>
        <end position="347"/>
    </location>
</feature>
<evidence type="ECO:0000256" key="1">
    <source>
        <dbReference type="SAM" id="Phobius"/>
    </source>
</evidence>
<feature type="transmembrane region" description="Helical" evidence="1">
    <location>
        <begin position="289"/>
        <end position="307"/>
    </location>
</feature>
<feature type="transmembrane region" description="Helical" evidence="1">
    <location>
        <begin position="178"/>
        <end position="194"/>
    </location>
</feature>
<dbReference type="AlphaFoldDB" id="A0A4R7RKU4"/>
<feature type="domain" description="Acyltransferase 3" evidence="2">
    <location>
        <begin position="43"/>
        <end position="385"/>
    </location>
</feature>
<dbReference type="Pfam" id="PF01757">
    <property type="entry name" value="Acyl_transf_3"/>
    <property type="match status" value="1"/>
</dbReference>
<dbReference type="InterPro" id="IPR050879">
    <property type="entry name" value="Acyltransferase_3"/>
</dbReference>
<dbReference type="InterPro" id="IPR043968">
    <property type="entry name" value="SGNH"/>
</dbReference>
<dbReference type="GO" id="GO:0016020">
    <property type="term" value="C:membrane"/>
    <property type="evidence" value="ECO:0007669"/>
    <property type="project" value="TreeGrafter"/>
</dbReference>
<comment type="caution">
    <text evidence="4">The sequence shown here is derived from an EMBL/GenBank/DDBJ whole genome shotgun (WGS) entry which is preliminary data.</text>
</comment>
<protein>
    <submittedName>
        <fullName evidence="4">Peptidoglycan/LPS O-acetylase OafA/YrhL</fullName>
    </submittedName>
</protein>
<organism evidence="4 5">
    <name type="scientific">Prosthecobacter fusiformis</name>
    <dbReference type="NCBI Taxonomy" id="48464"/>
    <lineage>
        <taxon>Bacteria</taxon>
        <taxon>Pseudomonadati</taxon>
        <taxon>Verrucomicrobiota</taxon>
        <taxon>Verrucomicrobiia</taxon>
        <taxon>Verrucomicrobiales</taxon>
        <taxon>Verrucomicrobiaceae</taxon>
        <taxon>Prosthecobacter</taxon>
    </lineage>
</organism>
<feature type="domain" description="SGNH" evidence="3">
    <location>
        <begin position="473"/>
        <end position="687"/>
    </location>
</feature>